<keyword evidence="1" id="KW-0723">Serine/threonine-protein kinase</keyword>
<evidence type="ECO:0000256" key="4">
    <source>
        <dbReference type="ARBA" id="ARBA00022777"/>
    </source>
</evidence>
<dbReference type="Gene3D" id="1.10.510.10">
    <property type="entry name" value="Transferase(Phosphotransferase) domain 1"/>
    <property type="match status" value="1"/>
</dbReference>
<dbReference type="Pfam" id="PF00069">
    <property type="entry name" value="Pkinase"/>
    <property type="match status" value="2"/>
</dbReference>
<dbReference type="InterPro" id="IPR011009">
    <property type="entry name" value="Kinase-like_dom_sf"/>
</dbReference>
<dbReference type="GO" id="GO:0043484">
    <property type="term" value="P:regulation of RNA splicing"/>
    <property type="evidence" value="ECO:0007669"/>
    <property type="project" value="TreeGrafter"/>
</dbReference>
<dbReference type="OMA" id="GMEWSSK"/>
<dbReference type="GO" id="GO:0005524">
    <property type="term" value="F:ATP binding"/>
    <property type="evidence" value="ECO:0007669"/>
    <property type="project" value="UniProtKB-KW"/>
</dbReference>
<dbReference type="InterPro" id="IPR000719">
    <property type="entry name" value="Prot_kinase_dom"/>
</dbReference>
<dbReference type="InterPro" id="IPR051175">
    <property type="entry name" value="CLK_kinases"/>
</dbReference>
<evidence type="ECO:0000256" key="5">
    <source>
        <dbReference type="ARBA" id="ARBA00022840"/>
    </source>
</evidence>
<dbReference type="GO" id="GO:0004674">
    <property type="term" value="F:protein serine/threonine kinase activity"/>
    <property type="evidence" value="ECO:0007669"/>
    <property type="project" value="UniProtKB-KW"/>
</dbReference>
<evidence type="ECO:0000256" key="2">
    <source>
        <dbReference type="ARBA" id="ARBA00022679"/>
    </source>
</evidence>
<evidence type="ECO:0000256" key="3">
    <source>
        <dbReference type="ARBA" id="ARBA00022741"/>
    </source>
</evidence>
<name>A0A5N6E3G4_ASPPA</name>
<dbReference type="Proteomes" id="UP000326532">
    <property type="component" value="Unassembled WGS sequence"/>
</dbReference>
<proteinExistence type="predicted"/>
<sequence>MSILCSGLRISHAPLGKSTRIRFIPRRTVASIASDPLRQFPKSDFIKLDPKQKIEEEEAPLYNPQNFYPAYIGEVIGSRYRVVSKLGYGTSSTVWLCRDLQSNGFVTLKVRTRGQRPKHEISVSKHLENSNSHPGKSLVRLVLDSFEITGPYGKHVCLTYQPLGMSFTEFRNSLPNNKFSKDLTQRSTQLVLIALAFLHDNHVVHTDISSNNILQGNMDSKILSQVEEDELNRPSPRKALDDRYIYYSRSMPVCASLPVVSDLGEARIGKQKHRGDIMPGIYRAPEVILDMDWDCKVDIWSIGAMVWDLVQDSHLFFAKRNDRLDDEQHLAEMVSLMGPPPPEFLRRSQKCRQFWDEQGNWKGSISLPEQSLEIRERRFSRGDKELFLNFLRRILRWLPEERPTAGELAYDDFLMQPIISDA</sequence>
<dbReference type="PROSITE" id="PS50011">
    <property type="entry name" value="PROTEIN_KINASE_DOM"/>
    <property type="match status" value="1"/>
</dbReference>
<evidence type="ECO:0000313" key="8">
    <source>
        <dbReference type="Proteomes" id="UP000326532"/>
    </source>
</evidence>
<keyword evidence="4 7" id="KW-0418">Kinase</keyword>
<evidence type="ECO:0000313" key="7">
    <source>
        <dbReference type="EMBL" id="KAB8210970.1"/>
    </source>
</evidence>
<organism evidence="7 8">
    <name type="scientific">Aspergillus parasiticus</name>
    <dbReference type="NCBI Taxonomy" id="5067"/>
    <lineage>
        <taxon>Eukaryota</taxon>
        <taxon>Fungi</taxon>
        <taxon>Dikarya</taxon>
        <taxon>Ascomycota</taxon>
        <taxon>Pezizomycotina</taxon>
        <taxon>Eurotiomycetes</taxon>
        <taxon>Eurotiomycetidae</taxon>
        <taxon>Eurotiales</taxon>
        <taxon>Aspergillaceae</taxon>
        <taxon>Aspergillus</taxon>
        <taxon>Aspergillus subgen. Circumdati</taxon>
    </lineage>
</organism>
<dbReference type="SMART" id="SM00220">
    <property type="entry name" value="S_TKc"/>
    <property type="match status" value="1"/>
</dbReference>
<feature type="domain" description="Protein kinase" evidence="6">
    <location>
        <begin position="80"/>
        <end position="414"/>
    </location>
</feature>
<keyword evidence="8" id="KW-1185">Reference proteome</keyword>
<dbReference type="VEuPathDB" id="FungiDB:BDV34DRAFT_220145"/>
<evidence type="ECO:0000259" key="6">
    <source>
        <dbReference type="PROSITE" id="PS50011"/>
    </source>
</evidence>
<protein>
    <submittedName>
        <fullName evidence="7">Protein kinase</fullName>
    </submittedName>
</protein>
<dbReference type="PANTHER" id="PTHR45646:SF11">
    <property type="entry name" value="SERINE_THREONINE-PROTEIN KINASE DOA"/>
    <property type="match status" value="1"/>
</dbReference>
<keyword evidence="3" id="KW-0547">Nucleotide-binding</keyword>
<gene>
    <name evidence="7" type="ORF">BDV34DRAFT_220145</name>
</gene>
<reference evidence="7 8" key="1">
    <citation type="submission" date="2019-04" db="EMBL/GenBank/DDBJ databases">
        <title>Fungal friends and foes A comparative genomics study of 23 Aspergillus species from section Flavi.</title>
        <authorList>
            <consortium name="DOE Joint Genome Institute"/>
            <person name="Kjaerbolling I."/>
            <person name="Vesth T.C."/>
            <person name="Frisvad J.C."/>
            <person name="Nybo J.L."/>
            <person name="Theobald S."/>
            <person name="Kildgaard S."/>
            <person name="Petersen T.I."/>
            <person name="Kuo A."/>
            <person name="Sato A."/>
            <person name="Lyhne E.K."/>
            <person name="Kogle M.E."/>
            <person name="Wiebenga A."/>
            <person name="Kun R.S."/>
            <person name="Lubbers R.J."/>
            <person name="Makela M.R."/>
            <person name="Barry K."/>
            <person name="Chovatia M."/>
            <person name="Clum A."/>
            <person name="Daum C."/>
            <person name="Haridas S."/>
            <person name="He G."/>
            <person name="LaButti K."/>
            <person name="Lipzen A."/>
            <person name="Mondo S."/>
            <person name="Pangilinan J."/>
            <person name="Riley R."/>
            <person name="Salamov A."/>
            <person name="Simmons B.A."/>
            <person name="Magnuson J.K."/>
            <person name="Henrissat B."/>
            <person name="Mortensen U.H."/>
            <person name="Larsen T.O."/>
            <person name="De vries R.P."/>
            <person name="Grigoriev I.V."/>
            <person name="Machida M."/>
            <person name="Baker S.E."/>
            <person name="Andersen M.R."/>
        </authorList>
    </citation>
    <scope>NUCLEOTIDE SEQUENCE [LARGE SCALE GENOMIC DNA]</scope>
    <source>
        <strain evidence="7 8">CBS 117618</strain>
    </source>
</reference>
<keyword evidence="2" id="KW-0808">Transferase</keyword>
<keyword evidence="5" id="KW-0067">ATP-binding</keyword>
<evidence type="ECO:0000256" key="1">
    <source>
        <dbReference type="ARBA" id="ARBA00022527"/>
    </source>
</evidence>
<dbReference type="GO" id="GO:0005634">
    <property type="term" value="C:nucleus"/>
    <property type="evidence" value="ECO:0007669"/>
    <property type="project" value="TreeGrafter"/>
</dbReference>
<accession>A0A5N6E3G4</accession>
<dbReference type="PANTHER" id="PTHR45646">
    <property type="entry name" value="SERINE/THREONINE-PROTEIN KINASE DOA-RELATED"/>
    <property type="match status" value="1"/>
</dbReference>
<dbReference type="AlphaFoldDB" id="A0A5N6E3G4"/>
<dbReference type="Gene3D" id="3.30.200.20">
    <property type="entry name" value="Phosphorylase Kinase, domain 1"/>
    <property type="match status" value="1"/>
</dbReference>
<dbReference type="SUPFAM" id="SSF56112">
    <property type="entry name" value="Protein kinase-like (PK-like)"/>
    <property type="match status" value="1"/>
</dbReference>
<dbReference type="EMBL" id="ML734940">
    <property type="protein sequence ID" value="KAB8210970.1"/>
    <property type="molecule type" value="Genomic_DNA"/>
</dbReference>